<comment type="caution">
    <text evidence="1">The sequence shown here is derived from an EMBL/GenBank/DDBJ whole genome shotgun (WGS) entry which is preliminary data.</text>
</comment>
<dbReference type="Proteomes" id="UP000257109">
    <property type="component" value="Unassembled WGS sequence"/>
</dbReference>
<proteinExistence type="predicted"/>
<dbReference type="AlphaFoldDB" id="A0A371FJR8"/>
<evidence type="ECO:0000313" key="2">
    <source>
        <dbReference type="Proteomes" id="UP000257109"/>
    </source>
</evidence>
<reference evidence="1" key="1">
    <citation type="submission" date="2018-05" db="EMBL/GenBank/DDBJ databases">
        <title>Draft genome of Mucuna pruriens seed.</title>
        <authorList>
            <person name="Nnadi N.E."/>
            <person name="Vos R."/>
            <person name="Hasami M.H."/>
            <person name="Devisetty U.K."/>
            <person name="Aguiy J.C."/>
        </authorList>
    </citation>
    <scope>NUCLEOTIDE SEQUENCE [LARGE SCALE GENOMIC DNA]</scope>
    <source>
        <tissue evidence="1">Seed</tissue>
    </source>
</reference>
<name>A0A371FJR8_MUCPR</name>
<evidence type="ECO:0000313" key="1">
    <source>
        <dbReference type="EMBL" id="RDX78565.1"/>
    </source>
</evidence>
<protein>
    <submittedName>
        <fullName evidence="1">Uncharacterized protein</fullName>
    </submittedName>
</protein>
<sequence>MSNVLRAGMEVYALSGAVGIFSNLDHISMAPKSLILEKKLMKATDIQSSAPLDDIFENLVKNIYSIGSTGRSRLKSHFDSFGSTDISRIILKGSYLRSHKEKLSGKRRE</sequence>
<gene>
    <name evidence="1" type="ORF">CR513_41142</name>
</gene>
<keyword evidence="2" id="KW-1185">Reference proteome</keyword>
<accession>A0A371FJR8</accession>
<feature type="non-terminal residue" evidence="1">
    <location>
        <position position="1"/>
    </location>
</feature>
<organism evidence="1 2">
    <name type="scientific">Mucuna pruriens</name>
    <name type="common">Velvet bean</name>
    <name type="synonym">Dolichos pruriens</name>
    <dbReference type="NCBI Taxonomy" id="157652"/>
    <lineage>
        <taxon>Eukaryota</taxon>
        <taxon>Viridiplantae</taxon>
        <taxon>Streptophyta</taxon>
        <taxon>Embryophyta</taxon>
        <taxon>Tracheophyta</taxon>
        <taxon>Spermatophyta</taxon>
        <taxon>Magnoliopsida</taxon>
        <taxon>eudicotyledons</taxon>
        <taxon>Gunneridae</taxon>
        <taxon>Pentapetalae</taxon>
        <taxon>rosids</taxon>
        <taxon>fabids</taxon>
        <taxon>Fabales</taxon>
        <taxon>Fabaceae</taxon>
        <taxon>Papilionoideae</taxon>
        <taxon>50 kb inversion clade</taxon>
        <taxon>NPAAA clade</taxon>
        <taxon>indigoferoid/millettioid clade</taxon>
        <taxon>Phaseoleae</taxon>
        <taxon>Mucuna</taxon>
    </lineage>
</organism>
<dbReference type="EMBL" id="QJKJ01008826">
    <property type="protein sequence ID" value="RDX78565.1"/>
    <property type="molecule type" value="Genomic_DNA"/>
</dbReference>